<dbReference type="PIRSF" id="PIRSF000294">
    <property type="entry name" value="Cytochrome-c_peroxidase"/>
    <property type="match status" value="1"/>
</dbReference>
<keyword evidence="8" id="KW-0249">Electron transport</keyword>
<comment type="cofactor">
    <cofactor evidence="13">
        <name>heme</name>
        <dbReference type="ChEBI" id="CHEBI:30413"/>
    </cofactor>
    <text evidence="13">Binds 2 heme groups.</text>
</comment>
<feature type="domain" description="Cytochrome c" evidence="15">
    <location>
        <begin position="213"/>
        <end position="345"/>
    </location>
</feature>
<evidence type="ECO:0000256" key="2">
    <source>
        <dbReference type="ARBA" id="ARBA00004856"/>
    </source>
</evidence>
<keyword evidence="6" id="KW-0732">Signal</keyword>
<dbReference type="GO" id="GO:0046872">
    <property type="term" value="F:metal ion binding"/>
    <property type="evidence" value="ECO:0007669"/>
    <property type="project" value="UniProtKB-KW"/>
</dbReference>
<dbReference type="EMBL" id="RXOF01000020">
    <property type="protein sequence ID" value="RTQ45419.1"/>
    <property type="molecule type" value="Genomic_DNA"/>
</dbReference>
<dbReference type="FunFam" id="1.10.760.10:FF:000019">
    <property type="entry name" value="Di-heme cytochrome C peroxidase"/>
    <property type="match status" value="1"/>
</dbReference>
<sequence>MLSTSTLRRFWPVLPLSLLLLGCKPDKDVAEAFGDPTPLTLPRPAGWPALQPMPADNPLTEEGVALGRELFYEKQLSIDGTVSCGSCHQQSKAFTDGRARALGVNNQQHTRNTMSLANLAWQADFTWDGANTELEQQARVPIENPIEMHQTLAASVTKLEKISKYPQLFGKAFGSSTITEAGILKALAQFERTLVSSDSKFDKWRRGETVLTQEEVLGLNLFRHNSTRSAECEHCHTVEGAQFAGPRHTFFNNGLDPGPFTDRGRGGITGQTIDMGTFKAPSLRNVALTAPYMHDGRFQNLEQVLDHYSDHVQLNSPNLDPQLGTPVSLTAVEKRRIIAFLHTLTDTTFTKDPRFSEPRP</sequence>
<name>A0A431TVK2_9BACT</name>
<dbReference type="GO" id="GO:0009055">
    <property type="term" value="F:electron transfer activity"/>
    <property type="evidence" value="ECO:0007669"/>
    <property type="project" value="InterPro"/>
</dbReference>
<evidence type="ECO:0000313" key="16">
    <source>
        <dbReference type="EMBL" id="RTQ45419.1"/>
    </source>
</evidence>
<evidence type="ECO:0000256" key="5">
    <source>
        <dbReference type="ARBA" id="ARBA00022723"/>
    </source>
</evidence>
<comment type="PTM">
    <text evidence="13">Binds 2 heme groups per subunit.</text>
</comment>
<evidence type="ECO:0000256" key="11">
    <source>
        <dbReference type="ARBA" id="ARBA00058991"/>
    </source>
</evidence>
<evidence type="ECO:0000313" key="17">
    <source>
        <dbReference type="Proteomes" id="UP000282184"/>
    </source>
</evidence>
<dbReference type="SUPFAM" id="SSF46626">
    <property type="entry name" value="Cytochrome c"/>
    <property type="match status" value="2"/>
</dbReference>
<proteinExistence type="predicted"/>
<keyword evidence="17" id="KW-1185">Reference proteome</keyword>
<evidence type="ECO:0000256" key="3">
    <source>
        <dbReference type="ARBA" id="ARBA00022448"/>
    </source>
</evidence>
<evidence type="ECO:0000256" key="10">
    <source>
        <dbReference type="ARBA" id="ARBA00023004"/>
    </source>
</evidence>
<evidence type="ECO:0000256" key="8">
    <source>
        <dbReference type="ARBA" id="ARBA00022982"/>
    </source>
</evidence>
<organism evidence="16 17">
    <name type="scientific">Hymenobacter gummosus</name>
    <dbReference type="NCBI Taxonomy" id="1776032"/>
    <lineage>
        <taxon>Bacteria</taxon>
        <taxon>Pseudomonadati</taxon>
        <taxon>Bacteroidota</taxon>
        <taxon>Cytophagia</taxon>
        <taxon>Cytophagales</taxon>
        <taxon>Hymenobacteraceae</taxon>
        <taxon>Hymenobacter</taxon>
    </lineage>
</organism>
<keyword evidence="10 14" id="KW-0408">Iron</keyword>
<evidence type="ECO:0000256" key="7">
    <source>
        <dbReference type="ARBA" id="ARBA00022764"/>
    </source>
</evidence>
<feature type="binding site" description="axial binding residue" evidence="14">
    <location>
        <position position="88"/>
    </location>
    <ligand>
        <name>heme c</name>
        <dbReference type="ChEBI" id="CHEBI:61717"/>
        <label>1</label>
    </ligand>
    <ligandPart>
        <name>Fe</name>
        <dbReference type="ChEBI" id="CHEBI:18248"/>
    </ligandPart>
</feature>
<evidence type="ECO:0000256" key="4">
    <source>
        <dbReference type="ARBA" id="ARBA00022617"/>
    </source>
</evidence>
<dbReference type="GO" id="GO:0042597">
    <property type="term" value="C:periplasmic space"/>
    <property type="evidence" value="ECO:0007669"/>
    <property type="project" value="UniProtKB-SubCell"/>
</dbReference>
<feature type="binding site" description="covalent" evidence="13">
    <location>
        <position position="84"/>
    </location>
    <ligand>
        <name>heme c</name>
        <dbReference type="ChEBI" id="CHEBI:61717"/>
        <label>1</label>
    </ligand>
</feature>
<keyword evidence="7" id="KW-0574">Periplasm</keyword>
<keyword evidence="3" id="KW-0813">Transport</keyword>
<dbReference type="RefSeq" id="WP_126695971.1">
    <property type="nucleotide sequence ID" value="NZ_RXOF01000020.1"/>
</dbReference>
<reference evidence="16 17" key="1">
    <citation type="submission" date="2018-12" db="EMBL/GenBank/DDBJ databases">
        <title>Hymenobacter gummosus sp. nov., isolated from a spring.</title>
        <authorList>
            <person name="Nie L."/>
        </authorList>
    </citation>
    <scope>NUCLEOTIDE SEQUENCE [LARGE SCALE GENOMIC DNA]</scope>
    <source>
        <strain evidence="16 17">KCTC 52166</strain>
    </source>
</reference>
<evidence type="ECO:0000259" key="15">
    <source>
        <dbReference type="PROSITE" id="PS51007"/>
    </source>
</evidence>
<keyword evidence="9" id="KW-0560">Oxidoreductase</keyword>
<accession>A0A431TVK2</accession>
<dbReference type="Gene3D" id="1.10.760.10">
    <property type="entry name" value="Cytochrome c-like domain"/>
    <property type="match status" value="2"/>
</dbReference>
<dbReference type="PANTHER" id="PTHR30600:SF10">
    <property type="entry name" value="BLL6722 PROTEIN"/>
    <property type="match status" value="1"/>
</dbReference>
<feature type="binding site" description="covalent" evidence="13">
    <location>
        <position position="235"/>
    </location>
    <ligand>
        <name>heme c</name>
        <dbReference type="ChEBI" id="CHEBI:61717"/>
        <label>2</label>
    </ligand>
</feature>
<dbReference type="Pfam" id="PF03150">
    <property type="entry name" value="CCP_MauG"/>
    <property type="match status" value="1"/>
</dbReference>
<protein>
    <recommendedName>
        <fullName evidence="12">Methylamine utilization protein MauG</fullName>
    </recommendedName>
</protein>
<keyword evidence="5 14" id="KW-0479">Metal-binding</keyword>
<dbReference type="PANTHER" id="PTHR30600">
    <property type="entry name" value="CYTOCHROME C PEROXIDASE-RELATED"/>
    <property type="match status" value="1"/>
</dbReference>
<dbReference type="InterPro" id="IPR004852">
    <property type="entry name" value="Di-haem_cyt_c_peroxidsae"/>
</dbReference>
<evidence type="ECO:0000256" key="1">
    <source>
        <dbReference type="ARBA" id="ARBA00004418"/>
    </source>
</evidence>
<dbReference type="GO" id="GO:0020037">
    <property type="term" value="F:heme binding"/>
    <property type="evidence" value="ECO:0007669"/>
    <property type="project" value="InterPro"/>
</dbReference>
<evidence type="ECO:0000256" key="6">
    <source>
        <dbReference type="ARBA" id="ARBA00022729"/>
    </source>
</evidence>
<comment type="pathway">
    <text evidence="2">One-carbon metabolism; methylamine degradation.</text>
</comment>
<evidence type="ECO:0000256" key="13">
    <source>
        <dbReference type="PIRSR" id="PIRSR000294-1"/>
    </source>
</evidence>
<keyword evidence="16" id="KW-0575">Peroxidase</keyword>
<feature type="binding site" description="axial binding residue" evidence="14">
    <location>
        <position position="236"/>
    </location>
    <ligand>
        <name>heme c</name>
        <dbReference type="ChEBI" id="CHEBI:61717"/>
        <label>2</label>
    </ligand>
    <ligandPart>
        <name>Fe</name>
        <dbReference type="ChEBI" id="CHEBI:18248"/>
    </ligandPart>
</feature>
<dbReference type="AlphaFoldDB" id="A0A431TVK2"/>
<dbReference type="PROSITE" id="PS51007">
    <property type="entry name" value="CYTC"/>
    <property type="match status" value="1"/>
</dbReference>
<dbReference type="InterPro" id="IPR036909">
    <property type="entry name" value="Cyt_c-like_dom_sf"/>
</dbReference>
<comment type="caution">
    <text evidence="16">The sequence shown here is derived from an EMBL/GenBank/DDBJ whole genome shotgun (WGS) entry which is preliminary data.</text>
</comment>
<dbReference type="Proteomes" id="UP000282184">
    <property type="component" value="Unassembled WGS sequence"/>
</dbReference>
<evidence type="ECO:0000256" key="14">
    <source>
        <dbReference type="PIRSR" id="PIRSR000294-2"/>
    </source>
</evidence>
<gene>
    <name evidence="16" type="ORF">EJV47_25090</name>
</gene>
<feature type="binding site" description="covalent" evidence="13">
    <location>
        <position position="87"/>
    </location>
    <ligand>
        <name>heme c</name>
        <dbReference type="ChEBI" id="CHEBI:61717"/>
        <label>1</label>
    </ligand>
</feature>
<dbReference type="OrthoDB" id="9805202at2"/>
<comment type="function">
    <text evidence="11">Involved in methylamine metabolism. Essential for the maturation of the beta subunit of MADH, presumably via a step in the biosynthesis of tryptophan tryptophylquinone (TTQ), the cofactor of MADH.</text>
</comment>
<evidence type="ECO:0000256" key="9">
    <source>
        <dbReference type="ARBA" id="ARBA00023002"/>
    </source>
</evidence>
<dbReference type="GO" id="GO:0004130">
    <property type="term" value="F:cytochrome-c peroxidase activity"/>
    <property type="evidence" value="ECO:0007669"/>
    <property type="project" value="TreeGrafter"/>
</dbReference>
<evidence type="ECO:0000256" key="12">
    <source>
        <dbReference type="ARBA" id="ARBA00073576"/>
    </source>
</evidence>
<dbReference type="InterPro" id="IPR009056">
    <property type="entry name" value="Cyt_c-like_dom"/>
</dbReference>
<dbReference type="InterPro" id="IPR026259">
    <property type="entry name" value="MauG/Cytc_peroxidase"/>
</dbReference>
<feature type="binding site" description="covalent" evidence="13">
    <location>
        <position position="232"/>
    </location>
    <ligand>
        <name>heme c</name>
        <dbReference type="ChEBI" id="CHEBI:61717"/>
        <label>2</label>
    </ligand>
</feature>
<dbReference type="InterPro" id="IPR051395">
    <property type="entry name" value="Cytochrome_c_Peroxidase/MauG"/>
</dbReference>
<keyword evidence="4 13" id="KW-0349">Heme</keyword>
<comment type="subcellular location">
    <subcellularLocation>
        <location evidence="1">Periplasm</location>
    </subcellularLocation>
</comment>